<dbReference type="SUPFAM" id="SSF51445">
    <property type="entry name" value="(Trans)glycosidases"/>
    <property type="match status" value="1"/>
</dbReference>
<evidence type="ECO:0000256" key="2">
    <source>
        <dbReference type="ARBA" id="ARBA00023277"/>
    </source>
</evidence>
<dbReference type="EMBL" id="PSQE01000007">
    <property type="protein sequence ID" value="RHN49036.1"/>
    <property type="molecule type" value="Genomic_DNA"/>
</dbReference>
<dbReference type="EC" id="2.4.1.67" evidence="3"/>
<gene>
    <name evidence="3" type="ORF">MtrunA17_Chr7g0270181</name>
</gene>
<comment type="caution">
    <text evidence="3">The sequence shown here is derived from an EMBL/GenBank/DDBJ whole genome shotgun (WGS) entry which is preliminary data.</text>
</comment>
<reference evidence="3" key="1">
    <citation type="journal article" date="2018" name="Nat. Plants">
        <title>Whole-genome landscape of Medicago truncatula symbiotic genes.</title>
        <authorList>
            <person name="Pecrix Y."/>
            <person name="Gamas P."/>
            <person name="Carrere S."/>
        </authorList>
    </citation>
    <scope>NUCLEOTIDE SEQUENCE</scope>
    <source>
        <tissue evidence="3">Leaves</tissue>
    </source>
</reference>
<dbReference type="PANTHER" id="PTHR31268">
    <property type="match status" value="1"/>
</dbReference>
<evidence type="ECO:0000256" key="1">
    <source>
        <dbReference type="ARBA" id="ARBA00007240"/>
    </source>
</evidence>
<name>A0A396H710_MEDTR</name>
<organism evidence="3">
    <name type="scientific">Medicago truncatula</name>
    <name type="common">Barrel medic</name>
    <name type="synonym">Medicago tribuloides</name>
    <dbReference type="NCBI Taxonomy" id="3880"/>
    <lineage>
        <taxon>Eukaryota</taxon>
        <taxon>Viridiplantae</taxon>
        <taxon>Streptophyta</taxon>
        <taxon>Embryophyta</taxon>
        <taxon>Tracheophyta</taxon>
        <taxon>Spermatophyta</taxon>
        <taxon>Magnoliopsida</taxon>
        <taxon>eudicotyledons</taxon>
        <taxon>Gunneridae</taxon>
        <taxon>Pentapetalae</taxon>
        <taxon>rosids</taxon>
        <taxon>fabids</taxon>
        <taxon>Fabales</taxon>
        <taxon>Fabaceae</taxon>
        <taxon>Papilionoideae</taxon>
        <taxon>50 kb inversion clade</taxon>
        <taxon>NPAAA clade</taxon>
        <taxon>Hologalegina</taxon>
        <taxon>IRL clade</taxon>
        <taxon>Trifolieae</taxon>
        <taxon>Medicago</taxon>
    </lineage>
</organism>
<proteinExistence type="inferred from homology"/>
<dbReference type="Pfam" id="PF05691">
    <property type="entry name" value="Raffinose_syn"/>
    <property type="match status" value="1"/>
</dbReference>
<keyword evidence="3" id="KW-0328">Glycosyltransferase</keyword>
<protein>
    <submittedName>
        <fullName evidence="3">Stachyose synthase</fullName>
        <ecNumber evidence="3">2.4.1.67</ecNumber>
    </submittedName>
</protein>
<dbReference type="Gramene" id="rna43820">
    <property type="protein sequence ID" value="RHN49036.1"/>
    <property type="gene ID" value="gene43820"/>
</dbReference>
<dbReference type="Proteomes" id="UP000265566">
    <property type="component" value="Chromosome 7"/>
</dbReference>
<accession>A0A396H710</accession>
<dbReference type="GO" id="GO:0047268">
    <property type="term" value="F:galactinol-raffinose galactosyltransferase activity"/>
    <property type="evidence" value="ECO:0007669"/>
    <property type="project" value="UniProtKB-EC"/>
</dbReference>
<dbReference type="InterPro" id="IPR017853">
    <property type="entry name" value="GH"/>
</dbReference>
<keyword evidence="2" id="KW-0119">Carbohydrate metabolism</keyword>
<sequence length="361" mass="40502">MQCLEYVCDKYGGRVDLAKAYYEGLTKSIAKNFNGNGIIASMQQCNDFFFLGTKQVSMGRVDPNGDPMGAFWLQCVHMIHCSYNSLWMGQMIRPDWDMFQSDHICAKFHAGSRAICGGPIYLSDDVGFHDFDLIKKLVFPDGTIPKCIHFPLPTTDCLFKYPLFDKTIVLKIWNFNKYGGVIGAFNCQGAGWDPKEHKLRGFPECYNPIVGTVHVTEVEWDQKKEASHLGKAEEYVVYFNQAEELCLMTPNSESIQFIIQPSTFELYNFVQVKKFGGTIKFAPIGLTNMFNSGGTILDLEYVESGAKIKVKGGGNFLAYSSESPKKFQLNGFEVAFEWMGDEKLTLNVPWIDEAGGVANLG</sequence>
<evidence type="ECO:0000313" key="3">
    <source>
        <dbReference type="EMBL" id="RHN49036.1"/>
    </source>
</evidence>
<comment type="similarity">
    <text evidence="1">Belongs to the glycosyl hydrolases 36 family.</text>
</comment>
<keyword evidence="3" id="KW-0808">Transferase</keyword>
<dbReference type="InterPro" id="IPR008811">
    <property type="entry name" value="Glycosyl_hydrolases_36"/>
</dbReference>
<dbReference type="PANTHER" id="PTHR31268:SF8">
    <property type="entry name" value="GALACTINOL--SUCROSE GALACTOSYLTRANSFERASE 4-RELATED"/>
    <property type="match status" value="1"/>
</dbReference>
<dbReference type="AlphaFoldDB" id="A0A396H710"/>